<evidence type="ECO:0000256" key="3">
    <source>
        <dbReference type="ARBA" id="ARBA00022737"/>
    </source>
</evidence>
<dbReference type="PIRSF" id="PIRSF000139">
    <property type="entry name" value="Glc_ox_4Fe-4S"/>
    <property type="match status" value="1"/>
</dbReference>
<dbReference type="InterPro" id="IPR009051">
    <property type="entry name" value="Helical_ferredxn"/>
</dbReference>
<dbReference type="PROSITE" id="PS00198">
    <property type="entry name" value="4FE4S_FER_1"/>
    <property type="match status" value="2"/>
</dbReference>
<evidence type="ECO:0000256" key="1">
    <source>
        <dbReference type="ARBA" id="ARBA00022485"/>
    </source>
</evidence>
<dbReference type="Pfam" id="PF13183">
    <property type="entry name" value="Fer4_8"/>
    <property type="match status" value="1"/>
</dbReference>
<evidence type="ECO:0000313" key="10">
    <source>
        <dbReference type="Proteomes" id="UP000031967"/>
    </source>
</evidence>
<dbReference type="PROSITE" id="PS51379">
    <property type="entry name" value="4FE4S_FER_2"/>
    <property type="match status" value="2"/>
</dbReference>
<evidence type="ECO:0000256" key="4">
    <source>
        <dbReference type="ARBA" id="ARBA00023004"/>
    </source>
</evidence>
<dbReference type="InterPro" id="IPR017900">
    <property type="entry name" value="4Fe4S_Fe_S_CS"/>
</dbReference>
<dbReference type="Proteomes" id="UP000031967">
    <property type="component" value="Unassembled WGS sequence"/>
</dbReference>
<feature type="region of interest" description="Disordered" evidence="7">
    <location>
        <begin position="93"/>
        <end position="126"/>
    </location>
</feature>
<dbReference type="EC" id="1.1.99.14" evidence="6"/>
<keyword evidence="1 6" id="KW-0004">4Fe-4S</keyword>
<comment type="catalytic activity">
    <reaction evidence="6">
        <text>(R)-lactate + A = pyruvate + AH2</text>
        <dbReference type="Rhea" id="RHEA:15089"/>
        <dbReference type="ChEBI" id="CHEBI:13193"/>
        <dbReference type="ChEBI" id="CHEBI:15361"/>
        <dbReference type="ChEBI" id="CHEBI:16004"/>
        <dbReference type="ChEBI" id="CHEBI:17499"/>
    </reaction>
</comment>
<comment type="function">
    <text evidence="6">Component of a complex that catalyzes the oxidation of glycolate to glyoxylate.</text>
</comment>
<evidence type="ECO:0000256" key="5">
    <source>
        <dbReference type="ARBA" id="ARBA00023014"/>
    </source>
</evidence>
<feature type="domain" description="4Fe-4S ferredoxin-type" evidence="8">
    <location>
        <begin position="2"/>
        <end position="31"/>
    </location>
</feature>
<name>A0ABR5AKQ5_9BACL</name>
<dbReference type="SUPFAM" id="SSF46548">
    <property type="entry name" value="alpha-helical ferredoxin"/>
    <property type="match status" value="1"/>
</dbReference>
<keyword evidence="5 6" id="KW-0411">Iron-sulfur</keyword>
<proteinExistence type="predicted"/>
<feature type="domain" description="4Fe-4S ferredoxin-type" evidence="8">
    <location>
        <begin position="53"/>
        <end position="83"/>
    </location>
</feature>
<comment type="caution">
    <text evidence="9">The sequence shown here is derived from an EMBL/GenBank/DDBJ whole genome shotgun (WGS) entry which is preliminary data.</text>
</comment>
<organism evidence="9 10">
    <name type="scientific">Gordoniibacillus kamchatkensis</name>
    <dbReference type="NCBI Taxonomy" id="1590651"/>
    <lineage>
        <taxon>Bacteria</taxon>
        <taxon>Bacillati</taxon>
        <taxon>Bacillota</taxon>
        <taxon>Bacilli</taxon>
        <taxon>Bacillales</taxon>
        <taxon>Paenibacillaceae</taxon>
        <taxon>Gordoniibacillus</taxon>
    </lineage>
</organism>
<dbReference type="InterPro" id="IPR012257">
    <property type="entry name" value="Glc_ox_4Fe-4S"/>
</dbReference>
<protein>
    <recommendedName>
        <fullName evidence="6">Glycolate oxidase iron-sulfur subunit</fullName>
        <ecNumber evidence="6">1.1.99.14</ecNumber>
    </recommendedName>
</protein>
<evidence type="ECO:0000256" key="7">
    <source>
        <dbReference type="SAM" id="MobiDB-lite"/>
    </source>
</evidence>
<keyword evidence="4 6" id="KW-0408">Iron</keyword>
<dbReference type="EMBL" id="JXAK01000015">
    <property type="protein sequence ID" value="KIL40932.1"/>
    <property type="molecule type" value="Genomic_DNA"/>
</dbReference>
<keyword evidence="6" id="KW-0813">Transport</keyword>
<comment type="cofactor">
    <cofactor evidence="6">
        <name>[4Fe-4S] cluster</name>
        <dbReference type="ChEBI" id="CHEBI:49883"/>
    </cofactor>
    <text evidence="6">Binds 2 [4Fe-4S] clusters.</text>
</comment>
<comment type="catalytic activity">
    <reaction evidence="6">
        <text>glycolate + A = glyoxylate + AH2</text>
        <dbReference type="Rhea" id="RHEA:21264"/>
        <dbReference type="ChEBI" id="CHEBI:13193"/>
        <dbReference type="ChEBI" id="CHEBI:17499"/>
        <dbReference type="ChEBI" id="CHEBI:29805"/>
        <dbReference type="ChEBI" id="CHEBI:36655"/>
        <dbReference type="EC" id="1.1.99.14"/>
    </reaction>
</comment>
<evidence type="ECO:0000256" key="6">
    <source>
        <dbReference type="PIRNR" id="PIRNR000139"/>
    </source>
</evidence>
<feature type="compositionally biased region" description="Low complexity" evidence="7">
    <location>
        <begin position="96"/>
        <end position="117"/>
    </location>
</feature>
<keyword evidence="10" id="KW-1185">Reference proteome</keyword>
<keyword evidence="6" id="KW-0249">Electron transport</keyword>
<dbReference type="Gene3D" id="1.10.1060.10">
    <property type="entry name" value="Alpha-helical ferredoxin"/>
    <property type="match status" value="1"/>
</dbReference>
<dbReference type="Pfam" id="PF02754">
    <property type="entry name" value="CCG"/>
    <property type="match status" value="2"/>
</dbReference>
<evidence type="ECO:0000313" key="9">
    <source>
        <dbReference type="EMBL" id="KIL40932.1"/>
    </source>
</evidence>
<reference evidence="9 10" key="1">
    <citation type="submission" date="2014-12" db="EMBL/GenBank/DDBJ databases">
        <title>Draft genome sequence of Paenibacillus kamchatkensis strain B-2647.</title>
        <authorList>
            <person name="Karlyshev A.V."/>
            <person name="Kudryashova E.B."/>
        </authorList>
    </citation>
    <scope>NUCLEOTIDE SEQUENCE [LARGE SCALE GENOMIC DNA]</scope>
    <source>
        <strain evidence="9 10">VKM B-2647</strain>
    </source>
</reference>
<dbReference type="PANTHER" id="PTHR32479">
    <property type="entry name" value="GLYCOLATE OXIDASE IRON-SULFUR SUBUNIT"/>
    <property type="match status" value="1"/>
</dbReference>
<keyword evidence="2 6" id="KW-0479">Metal-binding</keyword>
<gene>
    <name evidence="9" type="ORF">SD70_10730</name>
</gene>
<dbReference type="PANTHER" id="PTHR32479:SF17">
    <property type="entry name" value="GLYCOLATE OXIDASE IRON-SULFUR SUBUNIT"/>
    <property type="match status" value="1"/>
</dbReference>
<dbReference type="InterPro" id="IPR017896">
    <property type="entry name" value="4Fe4S_Fe-S-bd"/>
</dbReference>
<dbReference type="InterPro" id="IPR004017">
    <property type="entry name" value="Cys_rich_dom"/>
</dbReference>
<sequence length="452" mass="49322">MFDSAHDEANRCVQCGYCLPACPTYISMGKESASPRGRINLVKLAAEGKIDIADDLAQPIDLCLGCRACEVACPVGVPYGHILESAKEAIADRQAQRQPSAAGRAAAPAGQQSAAARTPSSRKERWPDRLKRLAMTQLFPYPGRLRAAGNMLWLYQKSGLGRLLRRTKLLSGLSEPMAAFEQVLPAVEPPHKRYAWGSVFPAKGEKKARVAFFAGCMMDAMMSRTNRLTIELLTLVGCEVVVPGRQTCCGALHAHQGLKAQAQELAKANIAAFEQSGADLYINNAGGCGAMLHEYGDLLAADEAWAERARHFSEKSKDVTEILHQYGPLPFTRERHGVITYQDSCHLRNVQGVRTPPRELLKSIPGATFVEMEGCDQCCASGGIYNLLHFRESMNILDAKMNKANVTKADTIVTTNPGCLLQMRLGVERKAENREMEALHIVDVLAEACGLK</sequence>
<evidence type="ECO:0000256" key="2">
    <source>
        <dbReference type="ARBA" id="ARBA00022723"/>
    </source>
</evidence>
<evidence type="ECO:0000259" key="8">
    <source>
        <dbReference type="PROSITE" id="PS51379"/>
    </source>
</evidence>
<accession>A0ABR5AKQ5</accession>
<keyword evidence="3" id="KW-0677">Repeat</keyword>